<dbReference type="EMBL" id="BMQL01000108">
    <property type="protein sequence ID" value="GGR40702.1"/>
    <property type="molecule type" value="Genomic_DNA"/>
</dbReference>
<accession>A0A918FJ02</accession>
<proteinExistence type="predicted"/>
<reference evidence="1" key="2">
    <citation type="submission" date="2020-09" db="EMBL/GenBank/DDBJ databases">
        <authorList>
            <person name="Sun Q."/>
            <person name="Ohkuma M."/>
        </authorList>
    </citation>
    <scope>NUCLEOTIDE SEQUENCE</scope>
    <source>
        <strain evidence="1">JCM 31311</strain>
    </source>
</reference>
<name>A0A918FJ02_9DEIO</name>
<evidence type="ECO:0000313" key="2">
    <source>
        <dbReference type="Proteomes" id="UP000603865"/>
    </source>
</evidence>
<dbReference type="AlphaFoldDB" id="A0A918FJ02"/>
<dbReference type="Proteomes" id="UP000603865">
    <property type="component" value="Unassembled WGS sequence"/>
</dbReference>
<comment type="caution">
    <text evidence="1">The sequence shown here is derived from an EMBL/GenBank/DDBJ whole genome shotgun (WGS) entry which is preliminary data.</text>
</comment>
<gene>
    <name evidence="1" type="ORF">GCM10008957_56280</name>
</gene>
<evidence type="ECO:0000313" key="1">
    <source>
        <dbReference type="EMBL" id="GGR40702.1"/>
    </source>
</evidence>
<sequence length="72" mass="7684">MPPLSPFAPHELVALLEEINTPGQSPPDPQFPHMAEIKLALLLNTDPEFKIALVAIIQSYLAGQARIAAGGL</sequence>
<organism evidence="1 2">
    <name type="scientific">Deinococcus ruber</name>
    <dbReference type="NCBI Taxonomy" id="1848197"/>
    <lineage>
        <taxon>Bacteria</taxon>
        <taxon>Thermotogati</taxon>
        <taxon>Deinococcota</taxon>
        <taxon>Deinococci</taxon>
        <taxon>Deinococcales</taxon>
        <taxon>Deinococcaceae</taxon>
        <taxon>Deinococcus</taxon>
    </lineage>
</organism>
<keyword evidence="2" id="KW-1185">Reference proteome</keyword>
<protein>
    <submittedName>
        <fullName evidence="1">Uncharacterized protein</fullName>
    </submittedName>
</protein>
<reference evidence="1" key="1">
    <citation type="journal article" date="2014" name="Int. J. Syst. Evol. Microbiol.">
        <title>Complete genome sequence of Corynebacterium casei LMG S-19264T (=DSM 44701T), isolated from a smear-ripened cheese.</title>
        <authorList>
            <consortium name="US DOE Joint Genome Institute (JGI-PGF)"/>
            <person name="Walter F."/>
            <person name="Albersmeier A."/>
            <person name="Kalinowski J."/>
            <person name="Ruckert C."/>
        </authorList>
    </citation>
    <scope>NUCLEOTIDE SEQUENCE</scope>
    <source>
        <strain evidence="1">JCM 31311</strain>
    </source>
</reference>